<dbReference type="RefSeq" id="WP_260191280.1">
    <property type="nucleotide sequence ID" value="NZ_JAFFZE010000010.1"/>
</dbReference>
<dbReference type="Proteomes" id="UP001156441">
    <property type="component" value="Unassembled WGS sequence"/>
</dbReference>
<dbReference type="EMBL" id="JAFFZE010000010">
    <property type="protein sequence ID" value="MCT2583902.1"/>
    <property type="molecule type" value="Genomic_DNA"/>
</dbReference>
<sequence length="77" mass="8173">MLLAVLSVVFVACAAALLVAARRLRVRVRRASWLLTRATEAMAEARRASVTVGGSQLVEQLLRVVARDGEPDADAAG</sequence>
<evidence type="ECO:0008006" key="3">
    <source>
        <dbReference type="Google" id="ProtNLM"/>
    </source>
</evidence>
<evidence type="ECO:0000313" key="2">
    <source>
        <dbReference type="Proteomes" id="UP001156441"/>
    </source>
</evidence>
<protein>
    <recommendedName>
        <fullName evidence="3">Sensor histidine kinase</fullName>
    </recommendedName>
</protein>
<proteinExistence type="predicted"/>
<gene>
    <name evidence="1" type="ORF">JT362_12305</name>
</gene>
<keyword evidence="2" id="KW-1185">Reference proteome</keyword>
<accession>A0ABT2J7S7</accession>
<evidence type="ECO:0000313" key="1">
    <source>
        <dbReference type="EMBL" id="MCT2583902.1"/>
    </source>
</evidence>
<organism evidence="1 2">
    <name type="scientific">Actinophytocola gossypii</name>
    <dbReference type="NCBI Taxonomy" id="2812003"/>
    <lineage>
        <taxon>Bacteria</taxon>
        <taxon>Bacillati</taxon>
        <taxon>Actinomycetota</taxon>
        <taxon>Actinomycetes</taxon>
        <taxon>Pseudonocardiales</taxon>
        <taxon>Pseudonocardiaceae</taxon>
    </lineage>
</organism>
<name>A0ABT2J7S7_9PSEU</name>
<comment type="caution">
    <text evidence="1">The sequence shown here is derived from an EMBL/GenBank/DDBJ whole genome shotgun (WGS) entry which is preliminary data.</text>
</comment>
<reference evidence="1 2" key="1">
    <citation type="submission" date="2021-02" db="EMBL/GenBank/DDBJ databases">
        <title>Actinophytocola xerophila sp. nov., isolated from soil of cotton cropping field.</title>
        <authorList>
            <person name="Huang R."/>
            <person name="Chen X."/>
            <person name="Ge X."/>
            <person name="Liu W."/>
        </authorList>
    </citation>
    <scope>NUCLEOTIDE SEQUENCE [LARGE SCALE GENOMIC DNA]</scope>
    <source>
        <strain evidence="1 2">S1-96</strain>
    </source>
</reference>